<evidence type="ECO:0000256" key="1">
    <source>
        <dbReference type="ARBA" id="ARBA00023004"/>
    </source>
</evidence>
<dbReference type="STRING" id="1679444.PYTT_2570"/>
<name>A0A1H6MUJ1_9BACT</name>
<keyword evidence="1" id="KW-0408">Iron</keyword>
<dbReference type="GO" id="GO:0046914">
    <property type="term" value="F:transition metal ion binding"/>
    <property type="evidence" value="ECO:0007669"/>
    <property type="project" value="InterPro"/>
</dbReference>
<dbReference type="EMBL" id="LT629973">
    <property type="protein sequence ID" value="SEI01408.1"/>
    <property type="molecule type" value="Genomic_DNA"/>
</dbReference>
<dbReference type="SUPFAM" id="SSF50037">
    <property type="entry name" value="C-terminal domain of transcriptional repressors"/>
    <property type="match status" value="1"/>
</dbReference>
<dbReference type="InterPro" id="IPR007167">
    <property type="entry name" value="Fe-transptr_FeoA-like"/>
</dbReference>
<dbReference type="InterPro" id="IPR052713">
    <property type="entry name" value="FeoA"/>
</dbReference>
<dbReference type="Gene3D" id="2.30.30.90">
    <property type="match status" value="1"/>
</dbReference>
<accession>A0A1H6MUJ1</accession>
<dbReference type="AlphaFoldDB" id="A0A1H6MUJ1"/>
<evidence type="ECO:0000259" key="2">
    <source>
        <dbReference type="SMART" id="SM00899"/>
    </source>
</evidence>
<evidence type="ECO:0000313" key="3">
    <source>
        <dbReference type="EMBL" id="SEI01408.1"/>
    </source>
</evidence>
<protein>
    <submittedName>
        <fullName evidence="3">Transcriptional repressor c-terminal</fullName>
    </submittedName>
</protein>
<gene>
    <name evidence="3" type="ORF">PYTT_2570</name>
</gene>
<dbReference type="InterPro" id="IPR038157">
    <property type="entry name" value="FeoA_core_dom"/>
</dbReference>
<dbReference type="InterPro" id="IPR008988">
    <property type="entry name" value="Transcriptional_repressor_C"/>
</dbReference>
<dbReference type="KEGG" id="agl:PYTT_2570"/>
<organism evidence="3 4">
    <name type="scientific">Akkermansia glycaniphila</name>
    <dbReference type="NCBI Taxonomy" id="1679444"/>
    <lineage>
        <taxon>Bacteria</taxon>
        <taxon>Pseudomonadati</taxon>
        <taxon>Verrucomicrobiota</taxon>
        <taxon>Verrucomicrobiia</taxon>
        <taxon>Verrucomicrobiales</taxon>
        <taxon>Akkermansiaceae</taxon>
        <taxon>Akkermansia</taxon>
    </lineage>
</organism>
<reference evidence="4" key="1">
    <citation type="submission" date="2016-09" db="EMBL/GenBank/DDBJ databases">
        <authorList>
            <person name="Koehorst J."/>
        </authorList>
    </citation>
    <scope>NUCLEOTIDE SEQUENCE [LARGE SCALE GENOMIC DNA]</scope>
</reference>
<dbReference type="SMART" id="SM00899">
    <property type="entry name" value="FeoA"/>
    <property type="match status" value="1"/>
</dbReference>
<proteinExistence type="predicted"/>
<evidence type="ECO:0000313" key="4">
    <source>
        <dbReference type="Proteomes" id="UP000176204"/>
    </source>
</evidence>
<dbReference type="Pfam" id="PF04023">
    <property type="entry name" value="FeoA"/>
    <property type="match status" value="1"/>
</dbReference>
<dbReference type="PANTHER" id="PTHR42954">
    <property type="entry name" value="FE(2+) TRANSPORT PROTEIN A"/>
    <property type="match status" value="1"/>
</dbReference>
<feature type="domain" description="Ferrous iron transporter FeoA-like" evidence="2">
    <location>
        <begin position="3"/>
        <end position="76"/>
    </location>
</feature>
<sequence>MATTLDRLHVGDRARIVCISVPDAALLDRLADRGLVRGTAVRIQEQALFGGPILIAVRGSLLALRRREAAGIQVERIFDTYEG</sequence>
<keyword evidence="4" id="KW-1185">Reference proteome</keyword>
<dbReference type="Proteomes" id="UP000176204">
    <property type="component" value="Chromosome I"/>
</dbReference>
<dbReference type="PANTHER" id="PTHR42954:SF2">
    <property type="entry name" value="FE(2+) TRANSPORT PROTEIN A"/>
    <property type="match status" value="1"/>
</dbReference>